<dbReference type="GO" id="GO:0030170">
    <property type="term" value="F:pyridoxal phosphate binding"/>
    <property type="evidence" value="ECO:0007669"/>
    <property type="project" value="InterPro"/>
</dbReference>
<evidence type="ECO:0000259" key="1">
    <source>
        <dbReference type="PROSITE" id="PS51340"/>
    </source>
</evidence>
<dbReference type="Gene3D" id="2.40.33.20">
    <property type="entry name" value="PK beta-barrel domain-like"/>
    <property type="match status" value="1"/>
</dbReference>
<dbReference type="PANTHER" id="PTHR30212:SF2">
    <property type="entry name" value="PROTEIN YIIM"/>
    <property type="match status" value="1"/>
</dbReference>
<accession>A0A6J4L6V0</accession>
<dbReference type="InterPro" id="IPR011037">
    <property type="entry name" value="Pyrv_Knase-like_insert_dom_sf"/>
</dbReference>
<gene>
    <name evidence="2" type="ORF">AVDCRST_MAG29-708</name>
</gene>
<sequence>MAVTAQVISVNVAHVRPNPFKPTDVTGMEKLPVTGPVHVRAPGPEGDGRGSGLVGDTIGDRAHHGGDDQAVYAYAREELDGWHNVLDRALPDGAFGENLTTTHLDVSGAKVGERWRIGSTLELQVTSPRIPCSTFRGWIGERGWLKTFAQAALPGAYLSVVTPGDVLAGDTVEIAHRPDHDVSVTLMFRALLLEPELLPSLLVADDLPEEIRRLAQHWARRLGR</sequence>
<proteinExistence type="predicted"/>
<dbReference type="InterPro" id="IPR052353">
    <property type="entry name" value="Benzoxazolinone_Detox_Enz"/>
</dbReference>
<feature type="domain" description="MOSC" evidence="1">
    <location>
        <begin position="39"/>
        <end position="175"/>
    </location>
</feature>
<dbReference type="GO" id="GO:0003824">
    <property type="term" value="F:catalytic activity"/>
    <property type="evidence" value="ECO:0007669"/>
    <property type="project" value="InterPro"/>
</dbReference>
<dbReference type="EMBL" id="CADCUG010000041">
    <property type="protein sequence ID" value="CAA9325470.1"/>
    <property type="molecule type" value="Genomic_DNA"/>
</dbReference>
<evidence type="ECO:0000313" key="2">
    <source>
        <dbReference type="EMBL" id="CAA9325470.1"/>
    </source>
</evidence>
<dbReference type="SUPFAM" id="SSF50800">
    <property type="entry name" value="PK beta-barrel domain-like"/>
    <property type="match status" value="1"/>
</dbReference>
<protein>
    <submittedName>
        <fullName evidence="2">Uncharacterized protein conserved in bacteria</fullName>
    </submittedName>
</protein>
<dbReference type="PROSITE" id="PS51340">
    <property type="entry name" value="MOSC"/>
    <property type="match status" value="1"/>
</dbReference>
<dbReference type="AlphaFoldDB" id="A0A6J4L6V0"/>
<dbReference type="PANTHER" id="PTHR30212">
    <property type="entry name" value="PROTEIN YIIM"/>
    <property type="match status" value="1"/>
</dbReference>
<organism evidence="2">
    <name type="scientific">uncultured Nocardioidaceae bacterium</name>
    <dbReference type="NCBI Taxonomy" id="253824"/>
    <lineage>
        <taxon>Bacteria</taxon>
        <taxon>Bacillati</taxon>
        <taxon>Actinomycetota</taxon>
        <taxon>Actinomycetes</taxon>
        <taxon>Propionibacteriales</taxon>
        <taxon>Nocardioidaceae</taxon>
        <taxon>environmental samples</taxon>
    </lineage>
</organism>
<dbReference type="Pfam" id="PF03473">
    <property type="entry name" value="MOSC"/>
    <property type="match status" value="1"/>
</dbReference>
<name>A0A6J4L6V0_9ACTN</name>
<dbReference type="InterPro" id="IPR005302">
    <property type="entry name" value="MoCF_Sase_C"/>
</dbReference>
<dbReference type="GO" id="GO:0030151">
    <property type="term" value="F:molybdenum ion binding"/>
    <property type="evidence" value="ECO:0007669"/>
    <property type="project" value="InterPro"/>
</dbReference>
<reference evidence="2" key="1">
    <citation type="submission" date="2020-02" db="EMBL/GenBank/DDBJ databases">
        <authorList>
            <person name="Meier V. D."/>
        </authorList>
    </citation>
    <scope>NUCLEOTIDE SEQUENCE</scope>
    <source>
        <strain evidence="2">AVDCRST_MAG29</strain>
    </source>
</reference>